<organism evidence="13">
    <name type="scientific">Vecturithrix granuli</name>
    <dbReference type="NCBI Taxonomy" id="1499967"/>
    <lineage>
        <taxon>Bacteria</taxon>
        <taxon>Candidatus Moduliflexota</taxon>
        <taxon>Candidatus Vecturitrichia</taxon>
        <taxon>Candidatus Vecturitrichales</taxon>
        <taxon>Candidatus Vecturitrichaceae</taxon>
        <taxon>Candidatus Vecturithrix</taxon>
    </lineage>
</organism>
<dbReference type="EMBL" id="DF820471">
    <property type="protein sequence ID" value="GAK59949.1"/>
    <property type="molecule type" value="Genomic_DNA"/>
</dbReference>
<dbReference type="Gene3D" id="3.40.50.300">
    <property type="entry name" value="P-loop containing nucleotide triphosphate hydrolases"/>
    <property type="match status" value="1"/>
</dbReference>
<dbReference type="InterPro" id="IPR025662">
    <property type="entry name" value="Sigma_54_int_dom_ATP-bd_1"/>
</dbReference>
<dbReference type="GO" id="GO:0000160">
    <property type="term" value="P:phosphorelay signal transduction system"/>
    <property type="evidence" value="ECO:0007669"/>
    <property type="project" value="InterPro"/>
</dbReference>
<dbReference type="InterPro" id="IPR025944">
    <property type="entry name" value="Sigma_54_int_dom_CS"/>
</dbReference>
<dbReference type="PROSITE" id="PS00675">
    <property type="entry name" value="SIGMA54_INTERACT_1"/>
    <property type="match status" value="1"/>
</dbReference>
<dbReference type="STRING" id="1499967.U27_06935"/>
<feature type="modified residue" description="4-aspartylphosphate" evidence="10">
    <location>
        <position position="51"/>
    </location>
</feature>
<dbReference type="InterPro" id="IPR027417">
    <property type="entry name" value="P-loop_NTPase"/>
</dbReference>
<dbReference type="FunFam" id="3.40.50.2300:FF:000018">
    <property type="entry name" value="DNA-binding transcriptional regulator NtrC"/>
    <property type="match status" value="1"/>
</dbReference>
<dbReference type="InterPro" id="IPR003593">
    <property type="entry name" value="AAA+_ATPase"/>
</dbReference>
<dbReference type="Pfam" id="PF00072">
    <property type="entry name" value="Response_reg"/>
    <property type="match status" value="1"/>
</dbReference>
<name>A0A081C5U4_VECG1</name>
<dbReference type="PANTHER" id="PTHR32071">
    <property type="entry name" value="TRANSCRIPTIONAL REGULATORY PROTEIN"/>
    <property type="match status" value="1"/>
</dbReference>
<keyword evidence="2" id="KW-0963">Cytoplasm</keyword>
<evidence type="ECO:0000259" key="11">
    <source>
        <dbReference type="PROSITE" id="PS50045"/>
    </source>
</evidence>
<evidence type="ECO:0000259" key="12">
    <source>
        <dbReference type="PROSITE" id="PS50110"/>
    </source>
</evidence>
<dbReference type="PROSITE" id="PS50110">
    <property type="entry name" value="RESPONSE_REGULATORY"/>
    <property type="match status" value="1"/>
</dbReference>
<dbReference type="SUPFAM" id="SSF46689">
    <property type="entry name" value="Homeodomain-like"/>
    <property type="match status" value="1"/>
</dbReference>
<evidence type="ECO:0000256" key="3">
    <source>
        <dbReference type="ARBA" id="ARBA00022553"/>
    </source>
</evidence>
<sequence>MRILIVEDDKYFRERIIKFCQLEGVEMTAAENGLSAKRRLEEEIFDAVVTDLNMPGMTGLDLLKWIQEEGPSLPVIMMSGYGDIYDAVEAMKRGAQDYLVKPFDLDEFLIRLKRLVESRRLQDQIEIGKRNFSEMQNWIGESPAMKKVTAIVEQIAPTSSTVLINGESGTGKEVIARAIHRLSPRANKPFVALNMGGVPETLLESELFGYEKGAFTGASTRKLGMFELASSGTLFLDEVGDMPIHLQIKLLRVLQERKIQRLGGTQNIPIDVRIITATNKNLEEQLKKGLFREDLYYRLNVLQITLPTLRDRKEDIPLLVGHFIKQFTRREGKPVYQIDPEAVRALQTYPFPGNVRELENMIERAIILAQTETITLKDLGIHQTAPQPSVRRGTLDEIQKQAIIEALQRWEGNKTRAAEELGINRRTILNKLKEYDLTEFAKM</sequence>
<evidence type="ECO:0000313" key="13">
    <source>
        <dbReference type="EMBL" id="GAK59949.1"/>
    </source>
</evidence>
<dbReference type="InterPro" id="IPR058031">
    <property type="entry name" value="AAA_lid_NorR"/>
</dbReference>
<evidence type="ECO:0000256" key="2">
    <source>
        <dbReference type="ARBA" id="ARBA00022490"/>
    </source>
</evidence>
<evidence type="ECO:0000256" key="8">
    <source>
        <dbReference type="ARBA" id="ARBA00023159"/>
    </source>
</evidence>
<evidence type="ECO:0000256" key="7">
    <source>
        <dbReference type="ARBA" id="ARBA00023125"/>
    </source>
</evidence>
<dbReference type="AlphaFoldDB" id="A0A081C5U4"/>
<reference evidence="13" key="1">
    <citation type="journal article" date="2015" name="PeerJ">
        <title>First genomic representation of candidate bacterial phylum KSB3 points to enhanced environmental sensing as a trigger of wastewater bulking.</title>
        <authorList>
            <person name="Sekiguchi Y."/>
            <person name="Ohashi A."/>
            <person name="Parks D.H."/>
            <person name="Yamauchi T."/>
            <person name="Tyson G.W."/>
            <person name="Hugenholtz P."/>
        </authorList>
    </citation>
    <scope>NUCLEOTIDE SEQUENCE [LARGE SCALE GENOMIC DNA]</scope>
</reference>
<dbReference type="InterPro" id="IPR009057">
    <property type="entry name" value="Homeodomain-like_sf"/>
</dbReference>
<dbReference type="Gene3D" id="1.10.8.60">
    <property type="match status" value="1"/>
</dbReference>
<feature type="domain" description="Response regulatory" evidence="12">
    <location>
        <begin position="2"/>
        <end position="116"/>
    </location>
</feature>
<dbReference type="FunFam" id="1.10.8.60:FF:000014">
    <property type="entry name" value="DNA-binding transcriptional regulator NtrC"/>
    <property type="match status" value="1"/>
</dbReference>
<dbReference type="Pfam" id="PF00158">
    <property type="entry name" value="Sigma54_activat"/>
    <property type="match status" value="1"/>
</dbReference>
<dbReference type="InterPro" id="IPR002197">
    <property type="entry name" value="HTH_Fis"/>
</dbReference>
<dbReference type="GO" id="GO:0005524">
    <property type="term" value="F:ATP binding"/>
    <property type="evidence" value="ECO:0007669"/>
    <property type="project" value="UniProtKB-KW"/>
</dbReference>
<dbReference type="Gene3D" id="1.10.10.60">
    <property type="entry name" value="Homeodomain-like"/>
    <property type="match status" value="1"/>
</dbReference>
<keyword evidence="9" id="KW-0804">Transcription</keyword>
<dbReference type="SUPFAM" id="SSF52540">
    <property type="entry name" value="P-loop containing nucleoside triphosphate hydrolases"/>
    <property type="match status" value="1"/>
</dbReference>
<dbReference type="GO" id="GO:0005737">
    <property type="term" value="C:cytoplasm"/>
    <property type="evidence" value="ECO:0007669"/>
    <property type="project" value="UniProtKB-SubCell"/>
</dbReference>
<dbReference type="GO" id="GO:0006355">
    <property type="term" value="P:regulation of DNA-templated transcription"/>
    <property type="evidence" value="ECO:0007669"/>
    <property type="project" value="InterPro"/>
</dbReference>
<dbReference type="PANTHER" id="PTHR32071:SF21">
    <property type="entry name" value="TRANSCRIPTIONAL REGULATORY PROTEIN FLGR"/>
    <property type="match status" value="1"/>
</dbReference>
<keyword evidence="6" id="KW-0805">Transcription regulation</keyword>
<gene>
    <name evidence="13" type="ORF">U27_06935</name>
</gene>
<evidence type="ECO:0000256" key="1">
    <source>
        <dbReference type="ARBA" id="ARBA00004496"/>
    </source>
</evidence>
<dbReference type="InterPro" id="IPR001789">
    <property type="entry name" value="Sig_transdc_resp-reg_receiver"/>
</dbReference>
<keyword evidence="3 10" id="KW-0597">Phosphoprotein</keyword>
<dbReference type="PRINTS" id="PR01590">
    <property type="entry name" value="HTHFIS"/>
</dbReference>
<dbReference type="Gene3D" id="3.40.50.2300">
    <property type="match status" value="1"/>
</dbReference>
<keyword evidence="4" id="KW-0547">Nucleotide-binding</keyword>
<dbReference type="SUPFAM" id="SSF52172">
    <property type="entry name" value="CheY-like"/>
    <property type="match status" value="1"/>
</dbReference>
<dbReference type="FunFam" id="3.40.50.300:FF:000006">
    <property type="entry name" value="DNA-binding transcriptional regulator NtrC"/>
    <property type="match status" value="1"/>
</dbReference>
<dbReference type="SMART" id="SM00382">
    <property type="entry name" value="AAA"/>
    <property type="match status" value="1"/>
</dbReference>
<dbReference type="GO" id="GO:0043565">
    <property type="term" value="F:sequence-specific DNA binding"/>
    <property type="evidence" value="ECO:0007669"/>
    <property type="project" value="InterPro"/>
</dbReference>
<comment type="subcellular location">
    <subcellularLocation>
        <location evidence="1">Cytoplasm</location>
    </subcellularLocation>
</comment>
<proteinExistence type="predicted"/>
<dbReference type="HOGENOM" id="CLU_000445_0_6_0"/>
<evidence type="ECO:0000256" key="6">
    <source>
        <dbReference type="ARBA" id="ARBA00023015"/>
    </source>
</evidence>
<dbReference type="InterPro" id="IPR002078">
    <property type="entry name" value="Sigma_54_int"/>
</dbReference>
<evidence type="ECO:0000256" key="10">
    <source>
        <dbReference type="PROSITE-ProRule" id="PRU00169"/>
    </source>
</evidence>
<dbReference type="Pfam" id="PF25601">
    <property type="entry name" value="AAA_lid_14"/>
    <property type="match status" value="1"/>
</dbReference>
<dbReference type="eggNOG" id="COG2204">
    <property type="taxonomic scope" value="Bacteria"/>
</dbReference>
<feature type="domain" description="Sigma-54 factor interaction" evidence="11">
    <location>
        <begin position="138"/>
        <end position="367"/>
    </location>
</feature>
<keyword evidence="8" id="KW-0010">Activator</keyword>
<evidence type="ECO:0000256" key="5">
    <source>
        <dbReference type="ARBA" id="ARBA00022840"/>
    </source>
</evidence>
<protein>
    <submittedName>
        <fullName evidence="13">Two component, sigma54 specific, transcriptional regulator, Fis family</fullName>
    </submittedName>
</protein>
<dbReference type="Proteomes" id="UP000030661">
    <property type="component" value="Unassembled WGS sequence"/>
</dbReference>
<dbReference type="PROSITE" id="PS00688">
    <property type="entry name" value="SIGMA54_INTERACT_3"/>
    <property type="match status" value="1"/>
</dbReference>
<evidence type="ECO:0000313" key="14">
    <source>
        <dbReference type="Proteomes" id="UP000030661"/>
    </source>
</evidence>
<dbReference type="InterPro" id="IPR011006">
    <property type="entry name" value="CheY-like_superfamily"/>
</dbReference>
<dbReference type="CDD" id="cd00009">
    <property type="entry name" value="AAA"/>
    <property type="match status" value="1"/>
</dbReference>
<dbReference type="SMART" id="SM00448">
    <property type="entry name" value="REC"/>
    <property type="match status" value="1"/>
</dbReference>
<accession>A0A081C5U4</accession>
<evidence type="ECO:0000256" key="4">
    <source>
        <dbReference type="ARBA" id="ARBA00022741"/>
    </source>
</evidence>
<dbReference type="PROSITE" id="PS50045">
    <property type="entry name" value="SIGMA54_INTERACT_4"/>
    <property type="match status" value="1"/>
</dbReference>
<keyword evidence="7" id="KW-0238">DNA-binding</keyword>
<keyword evidence="14" id="KW-1185">Reference proteome</keyword>
<evidence type="ECO:0000256" key="9">
    <source>
        <dbReference type="ARBA" id="ARBA00023163"/>
    </source>
</evidence>
<dbReference type="Pfam" id="PF02954">
    <property type="entry name" value="HTH_8"/>
    <property type="match status" value="1"/>
</dbReference>
<keyword evidence="5" id="KW-0067">ATP-binding</keyword>